<name>Q7MIN4_VIBVY</name>
<sequence>MLCQYYSKIVSQTFGLEVTMRIDGFNGEMRAMMLEASNTTAPATGAKVSADFSTLLNQAINNVNSLQKSSSDLQTRFDRGDADVSLSDVMIARNKSSVAFEATVQVRNKLVEAYKDLMNMPV</sequence>
<proteinExistence type="inferred from homology"/>
<dbReference type="GO" id="GO:0005198">
    <property type="term" value="F:structural molecule activity"/>
    <property type="evidence" value="ECO:0007669"/>
    <property type="project" value="UniProtKB-UniRule"/>
</dbReference>
<dbReference type="GO" id="GO:0071973">
    <property type="term" value="P:bacterial-type flagellum-dependent cell motility"/>
    <property type="evidence" value="ECO:0007669"/>
    <property type="project" value="InterPro"/>
</dbReference>
<evidence type="ECO:0000313" key="6">
    <source>
        <dbReference type="EMBL" id="BAC95246.1"/>
    </source>
</evidence>
<keyword evidence="6" id="KW-0969">Cilium</keyword>
<dbReference type="eggNOG" id="COG1677">
    <property type="taxonomic scope" value="Bacteria"/>
</dbReference>
<keyword evidence="4 5" id="KW-0975">Bacterial flagellum</keyword>
<comment type="similarity">
    <text evidence="2 5">Belongs to the FliE family.</text>
</comment>
<accession>Q7MIN4</accession>
<evidence type="ECO:0000256" key="2">
    <source>
        <dbReference type="ARBA" id="ARBA00009272"/>
    </source>
</evidence>
<evidence type="ECO:0000256" key="5">
    <source>
        <dbReference type="HAMAP-Rule" id="MF_00724"/>
    </source>
</evidence>
<evidence type="ECO:0000256" key="1">
    <source>
        <dbReference type="ARBA" id="ARBA00004117"/>
    </source>
</evidence>
<dbReference type="GO" id="GO:0003774">
    <property type="term" value="F:cytoskeletal motor activity"/>
    <property type="evidence" value="ECO:0007669"/>
    <property type="project" value="InterPro"/>
</dbReference>
<gene>
    <name evidence="5" type="primary">fliE</name>
    <name evidence="6" type="ordered locus">VV2482</name>
</gene>
<dbReference type="AlphaFoldDB" id="Q7MIN4"/>
<dbReference type="HAMAP" id="MF_00724">
    <property type="entry name" value="FliE"/>
    <property type="match status" value="1"/>
</dbReference>
<protein>
    <recommendedName>
        <fullName evidence="3 5">Flagellar hook-basal body complex protein FliE</fullName>
    </recommendedName>
</protein>
<dbReference type="KEGG" id="vvy:VV2482"/>
<dbReference type="NCBIfam" id="TIGR00205">
    <property type="entry name" value="fliE"/>
    <property type="match status" value="1"/>
</dbReference>
<dbReference type="InterPro" id="IPR001624">
    <property type="entry name" value="FliE"/>
</dbReference>
<dbReference type="PANTHER" id="PTHR34653">
    <property type="match status" value="1"/>
</dbReference>
<reference evidence="6 7" key="1">
    <citation type="journal article" date="2003" name="Genome Res.">
        <title>Comparative genome analysis of Vibrio vulnificus, a marine pathogen.</title>
        <authorList>
            <person name="Chen C.Y."/>
            <person name="Wu K.M."/>
            <person name="Chang Y.C."/>
            <person name="Chang C.H."/>
            <person name="Tsai H.C."/>
            <person name="Liao T.L."/>
            <person name="Liu Y.M."/>
            <person name="Chen H.J."/>
            <person name="Shen A.B."/>
            <person name="Li J.C."/>
            <person name="Su T.L."/>
            <person name="Shao C.P."/>
            <person name="Lee C.T."/>
            <person name="Hor L.I."/>
            <person name="Tsai S.F."/>
        </authorList>
    </citation>
    <scope>NUCLEOTIDE SEQUENCE [LARGE SCALE GENOMIC DNA]</scope>
    <source>
        <strain evidence="6 7">YJ016</strain>
    </source>
</reference>
<dbReference type="PRINTS" id="PR01006">
    <property type="entry name" value="FLGHOOKFLIE"/>
</dbReference>
<evidence type="ECO:0000256" key="3">
    <source>
        <dbReference type="ARBA" id="ARBA00018024"/>
    </source>
</evidence>
<keyword evidence="6" id="KW-0282">Flagellum</keyword>
<dbReference type="GO" id="GO:0009425">
    <property type="term" value="C:bacterial-type flagellum basal body"/>
    <property type="evidence" value="ECO:0007669"/>
    <property type="project" value="UniProtKB-SubCell"/>
</dbReference>
<dbReference type="HOGENOM" id="CLU_147249_0_0_6"/>
<dbReference type="EMBL" id="BA000037">
    <property type="protein sequence ID" value="BAC95246.1"/>
    <property type="molecule type" value="Genomic_DNA"/>
</dbReference>
<comment type="subcellular location">
    <subcellularLocation>
        <location evidence="1 5">Bacterial flagellum basal body</location>
    </subcellularLocation>
</comment>
<evidence type="ECO:0000256" key="4">
    <source>
        <dbReference type="ARBA" id="ARBA00023143"/>
    </source>
</evidence>
<dbReference type="Proteomes" id="UP000002675">
    <property type="component" value="Chromosome I"/>
</dbReference>
<dbReference type="STRING" id="672.VV93_v1c21850"/>
<organism evidence="6 7">
    <name type="scientific">Vibrio vulnificus (strain YJ016)</name>
    <dbReference type="NCBI Taxonomy" id="196600"/>
    <lineage>
        <taxon>Bacteria</taxon>
        <taxon>Pseudomonadati</taxon>
        <taxon>Pseudomonadota</taxon>
        <taxon>Gammaproteobacteria</taxon>
        <taxon>Vibrionales</taxon>
        <taxon>Vibrionaceae</taxon>
        <taxon>Vibrio</taxon>
    </lineage>
</organism>
<dbReference type="PANTHER" id="PTHR34653:SF1">
    <property type="entry name" value="FLAGELLAR HOOK-BASAL BODY COMPLEX PROTEIN FLIE"/>
    <property type="match status" value="1"/>
</dbReference>
<keyword evidence="6" id="KW-0966">Cell projection</keyword>
<dbReference type="Pfam" id="PF02049">
    <property type="entry name" value="FliE"/>
    <property type="match status" value="1"/>
</dbReference>
<evidence type="ECO:0000313" key="7">
    <source>
        <dbReference type="Proteomes" id="UP000002675"/>
    </source>
</evidence>